<keyword evidence="3" id="KW-1185">Reference proteome</keyword>
<dbReference type="AlphaFoldDB" id="A0A7Z2GPG8"/>
<dbReference type="Pfam" id="PF10617">
    <property type="entry name" value="DUF2474"/>
    <property type="match status" value="1"/>
</dbReference>
<keyword evidence="1" id="KW-0472">Membrane</keyword>
<organism evidence="2 3">
    <name type="scientific">Paraburkholderia acidisoli</name>
    <dbReference type="NCBI Taxonomy" id="2571748"/>
    <lineage>
        <taxon>Bacteria</taxon>
        <taxon>Pseudomonadati</taxon>
        <taxon>Pseudomonadota</taxon>
        <taxon>Betaproteobacteria</taxon>
        <taxon>Burkholderiales</taxon>
        <taxon>Burkholderiaceae</taxon>
        <taxon>Paraburkholderia</taxon>
    </lineage>
</organism>
<protein>
    <submittedName>
        <fullName evidence="2">DUF2474 family protein</fullName>
    </submittedName>
</protein>
<accession>A0A7Z2GPG8</accession>
<keyword evidence="1" id="KW-1133">Transmembrane helix</keyword>
<keyword evidence="1" id="KW-0812">Transmembrane</keyword>
<dbReference type="EMBL" id="CP046915">
    <property type="protein sequence ID" value="QGZ65320.1"/>
    <property type="molecule type" value="Genomic_DNA"/>
</dbReference>
<evidence type="ECO:0000313" key="3">
    <source>
        <dbReference type="Proteomes" id="UP000433577"/>
    </source>
</evidence>
<feature type="transmembrane region" description="Helical" evidence="1">
    <location>
        <begin position="17"/>
        <end position="38"/>
    </location>
</feature>
<dbReference type="RefSeq" id="WP_158955635.1">
    <property type="nucleotide sequence ID" value="NZ_CP046915.1"/>
</dbReference>
<evidence type="ECO:0000256" key="1">
    <source>
        <dbReference type="SAM" id="Phobius"/>
    </source>
</evidence>
<dbReference type="InterPro" id="IPR018895">
    <property type="entry name" value="DUF2474"/>
</dbReference>
<proteinExistence type="predicted"/>
<name>A0A7Z2GPG8_9BURK</name>
<reference evidence="2 3" key="1">
    <citation type="submission" date="2019-12" db="EMBL/GenBank/DDBJ databases">
        <title>Paraburkholderia acidiphila 7Q-K02 sp. nov and Paraburkholderia acidisoli DHF22 sp. nov., two strains isolated from forest soil.</title>
        <authorList>
            <person name="Gao Z."/>
            <person name="Qiu L."/>
        </authorList>
    </citation>
    <scope>NUCLEOTIDE SEQUENCE [LARGE SCALE GENOMIC DNA]</scope>
    <source>
        <strain evidence="2 3">DHF22</strain>
    </source>
</reference>
<sequence length="50" mass="5420">MKLERGEREGGTWWSKLLWLVGLWAASVSVAGVAVLLLRAAMEAAGLKTH</sequence>
<dbReference type="Proteomes" id="UP000433577">
    <property type="component" value="Chromosome 3"/>
</dbReference>
<dbReference type="KEGG" id="pacs:FAZ98_26495"/>
<gene>
    <name evidence="2" type="ORF">FAZ98_26495</name>
</gene>
<evidence type="ECO:0000313" key="2">
    <source>
        <dbReference type="EMBL" id="QGZ65320.1"/>
    </source>
</evidence>